<reference evidence="1" key="1">
    <citation type="journal article" date="2016" name="Nat. Genet.">
        <title>A high-quality carrot genome assembly provides new insights into carotenoid accumulation and asterid genome evolution.</title>
        <authorList>
            <person name="Iorizzo M."/>
            <person name="Ellison S."/>
            <person name="Senalik D."/>
            <person name="Zeng P."/>
            <person name="Satapoomin P."/>
            <person name="Huang J."/>
            <person name="Bowman M."/>
            <person name="Iovene M."/>
            <person name="Sanseverino W."/>
            <person name="Cavagnaro P."/>
            <person name="Yildiz M."/>
            <person name="Macko-Podgorni A."/>
            <person name="Moranska E."/>
            <person name="Grzebelus E."/>
            <person name="Grzebelus D."/>
            <person name="Ashrafi H."/>
            <person name="Zheng Z."/>
            <person name="Cheng S."/>
            <person name="Spooner D."/>
            <person name="Van Deynze A."/>
            <person name="Simon P."/>
        </authorList>
    </citation>
    <scope>NUCLEOTIDE SEQUENCE</scope>
    <source>
        <tissue evidence="1">Leaf</tissue>
    </source>
</reference>
<dbReference type="Pfam" id="PF13365">
    <property type="entry name" value="Trypsin_2"/>
    <property type="match status" value="1"/>
</dbReference>
<dbReference type="EMBL" id="CP093343">
    <property type="protein sequence ID" value="WOG85926.1"/>
    <property type="molecule type" value="Genomic_DNA"/>
</dbReference>
<dbReference type="Gramene" id="KZN12046">
    <property type="protein sequence ID" value="KZN12046"/>
    <property type="gene ID" value="DCAR_004702"/>
</dbReference>
<dbReference type="InterPro" id="IPR009003">
    <property type="entry name" value="Peptidase_S1_PA"/>
</dbReference>
<sequence>MESPTESSEDNRDLIYHCGETLKQFLPIYLSRIRKHYEPSAPRRGFPKLSPLDFHRKSEMASYSDRALGSAIRNISPSVVAVSYFYGVQRKVDCSGFIIRWDDFTQVATVLTSAKLMRSPLGRDDYYIIVRLANGKLLEAVEDYVDYYHNIATFKVKSDAKLKPVDLCCVETSDGDEVFALRRDFHNCKLSETGGSIHHDHPYFGCEQLLSSTCRSSQVGEGGPLINKMGIVCGINFFDGHRCVHPLPTSVIDLCLRNWESYGIVMRPWLGFTVMDIATLPPDTYELMPESSVDRSPADKIEVCPGDSITAVNGSRLSGGLRVYAEELNAASNVLSTLSACGHTNFMVYVKVNDGRKLVVADNLNVNDKKFCSSWLGDDSDWTMEPLIGSQTRAAVDIASW</sequence>
<dbReference type="OMA" id="YEDEYGH"/>
<protein>
    <submittedName>
        <fullName evidence="1">Uncharacterized protein</fullName>
    </submittedName>
</protein>
<dbReference type="Proteomes" id="UP000077755">
    <property type="component" value="Chromosome 1"/>
</dbReference>
<gene>
    <name evidence="1" type="ORF">DCAR_0105119</name>
</gene>
<dbReference type="PANTHER" id="PTHR47389">
    <property type="entry name" value="OS09G0436400 PROTEIN"/>
    <property type="match status" value="1"/>
</dbReference>
<accession>A0A166JDF3</accession>
<reference evidence="1" key="2">
    <citation type="submission" date="2022-03" db="EMBL/GenBank/DDBJ databases">
        <title>Draft title - Genomic analysis of global carrot germplasm unveils the trajectory of domestication and the origin of high carotenoid orange carrot.</title>
        <authorList>
            <person name="Iorizzo M."/>
            <person name="Ellison S."/>
            <person name="Senalik D."/>
            <person name="Macko-Podgorni A."/>
            <person name="Grzebelus D."/>
            <person name="Bostan H."/>
            <person name="Rolling W."/>
            <person name="Curaba J."/>
            <person name="Simon P."/>
        </authorList>
    </citation>
    <scope>NUCLEOTIDE SEQUENCE</scope>
    <source>
        <tissue evidence="1">Leaf</tissue>
    </source>
</reference>
<dbReference type="Gene3D" id="2.40.10.120">
    <property type="match status" value="1"/>
</dbReference>
<organism evidence="1 2">
    <name type="scientific">Daucus carota subsp. sativus</name>
    <name type="common">Carrot</name>
    <dbReference type="NCBI Taxonomy" id="79200"/>
    <lineage>
        <taxon>Eukaryota</taxon>
        <taxon>Viridiplantae</taxon>
        <taxon>Streptophyta</taxon>
        <taxon>Embryophyta</taxon>
        <taxon>Tracheophyta</taxon>
        <taxon>Spermatophyta</taxon>
        <taxon>Magnoliopsida</taxon>
        <taxon>eudicotyledons</taxon>
        <taxon>Gunneridae</taxon>
        <taxon>Pentapetalae</taxon>
        <taxon>asterids</taxon>
        <taxon>campanulids</taxon>
        <taxon>Apiales</taxon>
        <taxon>Apiaceae</taxon>
        <taxon>Apioideae</taxon>
        <taxon>Scandiceae</taxon>
        <taxon>Daucinae</taxon>
        <taxon>Daucus</taxon>
        <taxon>Daucus sect. Daucus</taxon>
    </lineage>
</organism>
<dbReference type="AlphaFoldDB" id="A0A166JDF3"/>
<evidence type="ECO:0000313" key="2">
    <source>
        <dbReference type="Proteomes" id="UP000077755"/>
    </source>
</evidence>
<proteinExistence type="predicted"/>
<dbReference type="PANTHER" id="PTHR47389:SF8">
    <property type="entry name" value="EXPRESSED PROTEIN"/>
    <property type="match status" value="1"/>
</dbReference>
<evidence type="ECO:0000313" key="1">
    <source>
        <dbReference type="EMBL" id="WOG85926.1"/>
    </source>
</evidence>
<name>A0A166JDF3_DAUCS</name>
<dbReference type="SUPFAM" id="SSF50156">
    <property type="entry name" value="PDZ domain-like"/>
    <property type="match status" value="1"/>
</dbReference>
<keyword evidence="2" id="KW-1185">Reference proteome</keyword>
<dbReference type="SUPFAM" id="SSF50494">
    <property type="entry name" value="Trypsin-like serine proteases"/>
    <property type="match status" value="1"/>
</dbReference>
<dbReference type="InterPro" id="IPR036034">
    <property type="entry name" value="PDZ_sf"/>
</dbReference>